<reference evidence="1 2" key="1">
    <citation type="journal article" date="2023" name="Life. Sci Alliance">
        <title>Evolutionary insights into 3D genome organization and epigenetic landscape of Vigna mungo.</title>
        <authorList>
            <person name="Junaid A."/>
            <person name="Singh B."/>
            <person name="Bhatia S."/>
        </authorList>
    </citation>
    <scope>NUCLEOTIDE SEQUENCE [LARGE SCALE GENOMIC DNA]</scope>
    <source>
        <strain evidence="1">Urdbean</strain>
    </source>
</reference>
<proteinExistence type="predicted"/>
<organism evidence="1 2">
    <name type="scientific">Vigna mungo</name>
    <name type="common">Black gram</name>
    <name type="synonym">Phaseolus mungo</name>
    <dbReference type="NCBI Taxonomy" id="3915"/>
    <lineage>
        <taxon>Eukaryota</taxon>
        <taxon>Viridiplantae</taxon>
        <taxon>Streptophyta</taxon>
        <taxon>Embryophyta</taxon>
        <taxon>Tracheophyta</taxon>
        <taxon>Spermatophyta</taxon>
        <taxon>Magnoliopsida</taxon>
        <taxon>eudicotyledons</taxon>
        <taxon>Gunneridae</taxon>
        <taxon>Pentapetalae</taxon>
        <taxon>rosids</taxon>
        <taxon>fabids</taxon>
        <taxon>Fabales</taxon>
        <taxon>Fabaceae</taxon>
        <taxon>Papilionoideae</taxon>
        <taxon>50 kb inversion clade</taxon>
        <taxon>NPAAA clade</taxon>
        <taxon>indigoferoid/millettioid clade</taxon>
        <taxon>Phaseoleae</taxon>
        <taxon>Vigna</taxon>
    </lineage>
</organism>
<dbReference type="AlphaFoldDB" id="A0AAQ3NIK7"/>
<evidence type="ECO:0000313" key="2">
    <source>
        <dbReference type="Proteomes" id="UP001374535"/>
    </source>
</evidence>
<protein>
    <submittedName>
        <fullName evidence="1">Uncharacterized protein</fullName>
    </submittedName>
</protein>
<name>A0AAQ3NIK7_VIGMU</name>
<sequence length="129" mass="15035">MASTKATSFSIHYSSIIAQSCNMETLVRLPHKFTKENFLVAVQTVNNQIQQSTHLHKRKMEYTYFSKTNTLHNRKSPFIPSEMQKQNNISLLSVKIMRAQTPLCIKSITYISKFQTKCNRYVRVSKRIC</sequence>
<keyword evidence="2" id="KW-1185">Reference proteome</keyword>
<evidence type="ECO:0000313" key="1">
    <source>
        <dbReference type="EMBL" id="WVZ09397.1"/>
    </source>
</evidence>
<dbReference type="PROSITE" id="PS51257">
    <property type="entry name" value="PROKAR_LIPOPROTEIN"/>
    <property type="match status" value="1"/>
</dbReference>
<dbReference type="Proteomes" id="UP001374535">
    <property type="component" value="Chromosome 5"/>
</dbReference>
<gene>
    <name evidence="1" type="ORF">V8G54_013927</name>
</gene>
<dbReference type="EMBL" id="CP144696">
    <property type="protein sequence ID" value="WVZ09397.1"/>
    <property type="molecule type" value="Genomic_DNA"/>
</dbReference>
<accession>A0AAQ3NIK7</accession>